<feature type="chain" id="PRO_5015599312" evidence="2">
    <location>
        <begin position="26"/>
        <end position="555"/>
    </location>
</feature>
<evidence type="ECO:0000256" key="1">
    <source>
        <dbReference type="ARBA" id="ARBA00022729"/>
    </source>
</evidence>
<evidence type="ECO:0000256" key="2">
    <source>
        <dbReference type="SAM" id="SignalP"/>
    </source>
</evidence>
<protein>
    <submittedName>
        <fullName evidence="3">VCBS repeat protein</fullName>
    </submittedName>
</protein>
<sequence length="555" mass="57934">METRSTALRLAAFAATGLMSAGAFAAPAAAQENAPRNDFTGDGHADLVAVRNADGALLLYPGSAEGTFDTAPTVLAASGWAGMDVVMAGDLTSDGNADLLARDGRTGVLSTYPGDGAGGLGARVQSGTGWGPVEVFASNIDYDGDGLTDILATRKHDSRLFVYAGNGNGTFDGAVAYAGDYNRADLIVGTGDLDFDGEDDFMVRVDDEEVGFQIYRYHLSGGDGAWELTTLGEGSVDHPYMDQVAFLGNTDGDDDTELVSVDERTGALYRMSVSSNLVSYIHDHTVIGTGWNRLRLAESNTDRDHDFDMDGTSDLYARNAAGEVFHYPGTASGSIGSRVSMGSFDADVDSIETSGDLDGNHLPDHLARTTGGELYVAPGWGTSGAQVMLTNRIGTGWNTMSAIVSGADHSGDGLNDIIAREAATGYLWLYPGTAEGAVGPRTRIGTGWNAMSLITAVGDLDHDGAADLLARRNSDTCLYFYGGKLAGGLNNGVQIGCGWNVMNTIVSVGDFNADGHADWIGRHTNGNLYLYKGNGAGTYTASTVVGTGWSGFDIA</sequence>
<dbReference type="Gene3D" id="2.130.10.130">
    <property type="entry name" value="Integrin alpha, N-terminal"/>
    <property type="match status" value="1"/>
</dbReference>
<proteinExistence type="predicted"/>
<evidence type="ECO:0000313" key="3">
    <source>
        <dbReference type="EMBL" id="PRY61073.1"/>
    </source>
</evidence>
<dbReference type="SUPFAM" id="SSF69318">
    <property type="entry name" value="Integrin alpha N-terminal domain"/>
    <property type="match status" value="2"/>
</dbReference>
<dbReference type="AlphaFoldDB" id="A0A2T0UT36"/>
<dbReference type="PANTHER" id="PTHR44103:SF1">
    <property type="entry name" value="PROPROTEIN CONVERTASE P"/>
    <property type="match status" value="1"/>
</dbReference>
<feature type="signal peptide" evidence="2">
    <location>
        <begin position="1"/>
        <end position="25"/>
    </location>
</feature>
<evidence type="ECO:0000313" key="4">
    <source>
        <dbReference type="Proteomes" id="UP000238176"/>
    </source>
</evidence>
<keyword evidence="1 2" id="KW-0732">Signal</keyword>
<comment type="caution">
    <text evidence="3">The sequence shown here is derived from an EMBL/GenBank/DDBJ whole genome shotgun (WGS) entry which is preliminary data.</text>
</comment>
<accession>A0A2T0UT36</accession>
<dbReference type="InterPro" id="IPR006311">
    <property type="entry name" value="TAT_signal"/>
</dbReference>
<dbReference type="Gene3D" id="2.115.10.10">
    <property type="entry name" value="Tachylectin 2"/>
    <property type="match status" value="1"/>
</dbReference>
<keyword evidence="4" id="KW-1185">Reference proteome</keyword>
<dbReference type="RefSeq" id="WP_106363223.1">
    <property type="nucleotide sequence ID" value="NZ_PVTJ01000002.1"/>
</dbReference>
<dbReference type="PANTHER" id="PTHR44103">
    <property type="entry name" value="PROPROTEIN CONVERTASE P"/>
    <property type="match status" value="1"/>
</dbReference>
<dbReference type="OrthoDB" id="99430at2"/>
<dbReference type="PROSITE" id="PS51318">
    <property type="entry name" value="TAT"/>
    <property type="match status" value="1"/>
</dbReference>
<organism evidence="3 4">
    <name type="scientific">Glycomyces artemisiae</name>
    <dbReference type="NCBI Taxonomy" id="1076443"/>
    <lineage>
        <taxon>Bacteria</taxon>
        <taxon>Bacillati</taxon>
        <taxon>Actinomycetota</taxon>
        <taxon>Actinomycetes</taxon>
        <taxon>Glycomycetales</taxon>
        <taxon>Glycomycetaceae</taxon>
        <taxon>Glycomyces</taxon>
    </lineage>
</organism>
<name>A0A2T0UT36_9ACTN</name>
<reference evidence="3 4" key="1">
    <citation type="submission" date="2018-03" db="EMBL/GenBank/DDBJ databases">
        <title>Genomic Encyclopedia of Type Strains, Phase III (KMG-III): the genomes of soil and plant-associated and newly described type strains.</title>
        <authorList>
            <person name="Whitman W."/>
        </authorList>
    </citation>
    <scope>NUCLEOTIDE SEQUENCE [LARGE SCALE GENOMIC DNA]</scope>
    <source>
        <strain evidence="3 4">CGMCC 4.7067</strain>
    </source>
</reference>
<dbReference type="EMBL" id="PVTJ01000002">
    <property type="protein sequence ID" value="PRY61073.1"/>
    <property type="molecule type" value="Genomic_DNA"/>
</dbReference>
<dbReference type="InterPro" id="IPR028994">
    <property type="entry name" value="Integrin_alpha_N"/>
</dbReference>
<gene>
    <name evidence="3" type="ORF">B0I28_102692</name>
</gene>
<dbReference type="InterPro" id="IPR013517">
    <property type="entry name" value="FG-GAP"/>
</dbReference>
<dbReference type="Proteomes" id="UP000238176">
    <property type="component" value="Unassembled WGS sequence"/>
</dbReference>
<dbReference type="Pfam" id="PF13517">
    <property type="entry name" value="FG-GAP_3"/>
    <property type="match status" value="3"/>
</dbReference>